<organism evidence="12 13">
    <name type="scientific">Lactobacillus bombicola</name>
    <dbReference type="NCBI Taxonomy" id="1505723"/>
    <lineage>
        <taxon>Bacteria</taxon>
        <taxon>Bacillati</taxon>
        <taxon>Bacillota</taxon>
        <taxon>Bacilli</taxon>
        <taxon>Lactobacillales</taxon>
        <taxon>Lactobacillaceae</taxon>
        <taxon>Lactobacillus</taxon>
    </lineage>
</organism>
<protein>
    <submittedName>
        <fullName evidence="12">ATP-binding cassette, subfamily B, AbcA/BmrA</fullName>
    </submittedName>
</protein>
<evidence type="ECO:0000313" key="13">
    <source>
        <dbReference type="Proteomes" id="UP000199599"/>
    </source>
</evidence>
<dbReference type="AlphaFoldDB" id="A0A1I1R6P5"/>
<dbReference type="GO" id="GO:0015421">
    <property type="term" value="F:ABC-type oligopeptide transporter activity"/>
    <property type="evidence" value="ECO:0007669"/>
    <property type="project" value="TreeGrafter"/>
</dbReference>
<dbReference type="GO" id="GO:0005524">
    <property type="term" value="F:ATP binding"/>
    <property type="evidence" value="ECO:0007669"/>
    <property type="project" value="UniProtKB-KW"/>
</dbReference>
<keyword evidence="5" id="KW-0547">Nucleotide-binding</keyword>
<feature type="domain" description="ABC transporter" evidence="10">
    <location>
        <begin position="331"/>
        <end position="567"/>
    </location>
</feature>
<feature type="transmembrane region" description="Helical" evidence="9">
    <location>
        <begin position="233"/>
        <end position="257"/>
    </location>
</feature>
<dbReference type="InterPro" id="IPR017871">
    <property type="entry name" value="ABC_transporter-like_CS"/>
</dbReference>
<evidence type="ECO:0000256" key="1">
    <source>
        <dbReference type="ARBA" id="ARBA00004651"/>
    </source>
</evidence>
<dbReference type="InterPro" id="IPR039421">
    <property type="entry name" value="Type_1_exporter"/>
</dbReference>
<name>A0A1I1R6P5_9LACO</name>
<dbReference type="InterPro" id="IPR027417">
    <property type="entry name" value="P-loop_NTPase"/>
</dbReference>
<evidence type="ECO:0000256" key="4">
    <source>
        <dbReference type="ARBA" id="ARBA00022692"/>
    </source>
</evidence>
<proteinExistence type="predicted"/>
<dbReference type="InterPro" id="IPR036640">
    <property type="entry name" value="ABC1_TM_sf"/>
</dbReference>
<dbReference type="EMBL" id="FOMN01000001">
    <property type="protein sequence ID" value="SFD29837.1"/>
    <property type="molecule type" value="Genomic_DNA"/>
</dbReference>
<dbReference type="RefSeq" id="WP_090092015.1">
    <property type="nucleotide sequence ID" value="NZ_CBCRVU010000001.1"/>
</dbReference>
<feature type="transmembrane region" description="Helical" evidence="9">
    <location>
        <begin position="263"/>
        <end position="281"/>
    </location>
</feature>
<comment type="subcellular location">
    <subcellularLocation>
        <location evidence="1">Cell membrane</location>
        <topology evidence="1">Multi-pass membrane protein</topology>
    </subcellularLocation>
</comment>
<evidence type="ECO:0000256" key="2">
    <source>
        <dbReference type="ARBA" id="ARBA00022448"/>
    </source>
</evidence>
<dbReference type="InterPro" id="IPR003439">
    <property type="entry name" value="ABC_transporter-like_ATP-bd"/>
</dbReference>
<dbReference type="CDD" id="cd18551">
    <property type="entry name" value="ABC_6TM_LmrA_like"/>
    <property type="match status" value="1"/>
</dbReference>
<dbReference type="PANTHER" id="PTHR43394:SF1">
    <property type="entry name" value="ATP-BINDING CASSETTE SUB-FAMILY B MEMBER 10, MITOCHONDRIAL"/>
    <property type="match status" value="1"/>
</dbReference>
<evidence type="ECO:0000259" key="11">
    <source>
        <dbReference type="PROSITE" id="PS50929"/>
    </source>
</evidence>
<dbReference type="PROSITE" id="PS50929">
    <property type="entry name" value="ABC_TM1F"/>
    <property type="match status" value="1"/>
</dbReference>
<dbReference type="FunFam" id="3.40.50.300:FF:000221">
    <property type="entry name" value="Multidrug ABC transporter ATP-binding protein"/>
    <property type="match status" value="1"/>
</dbReference>
<dbReference type="PROSITE" id="PS50893">
    <property type="entry name" value="ABC_TRANSPORTER_2"/>
    <property type="match status" value="1"/>
</dbReference>
<evidence type="ECO:0000256" key="9">
    <source>
        <dbReference type="SAM" id="Phobius"/>
    </source>
</evidence>
<keyword evidence="4 9" id="KW-0812">Transmembrane</keyword>
<dbReference type="Pfam" id="PF00664">
    <property type="entry name" value="ABC_membrane"/>
    <property type="match status" value="1"/>
</dbReference>
<gene>
    <name evidence="12" type="ORF">SAMN04487792_0180</name>
</gene>
<dbReference type="InterPro" id="IPR011527">
    <property type="entry name" value="ABC1_TM_dom"/>
</dbReference>
<feature type="transmembrane region" description="Helical" evidence="9">
    <location>
        <begin position="54"/>
        <end position="75"/>
    </location>
</feature>
<dbReference type="Pfam" id="PF00005">
    <property type="entry name" value="ABC_tran"/>
    <property type="match status" value="1"/>
</dbReference>
<evidence type="ECO:0000256" key="5">
    <source>
        <dbReference type="ARBA" id="ARBA00022741"/>
    </source>
</evidence>
<feature type="transmembrane region" description="Helical" evidence="9">
    <location>
        <begin position="131"/>
        <end position="149"/>
    </location>
</feature>
<feature type="transmembrane region" description="Helical" evidence="9">
    <location>
        <begin position="155"/>
        <end position="172"/>
    </location>
</feature>
<dbReference type="Gene3D" id="3.40.50.300">
    <property type="entry name" value="P-loop containing nucleotide triphosphate hydrolases"/>
    <property type="match status" value="1"/>
</dbReference>
<dbReference type="GO" id="GO:0005886">
    <property type="term" value="C:plasma membrane"/>
    <property type="evidence" value="ECO:0007669"/>
    <property type="project" value="UniProtKB-SubCell"/>
</dbReference>
<evidence type="ECO:0000313" key="12">
    <source>
        <dbReference type="EMBL" id="SFD29837.1"/>
    </source>
</evidence>
<reference evidence="13" key="1">
    <citation type="submission" date="2016-10" db="EMBL/GenBank/DDBJ databases">
        <authorList>
            <person name="Varghese N."/>
            <person name="Submissions S."/>
        </authorList>
    </citation>
    <scope>NUCLEOTIDE SEQUENCE [LARGE SCALE GENOMIC DNA]</scope>
    <source>
        <strain evidence="13">R-53102</strain>
    </source>
</reference>
<evidence type="ECO:0000256" key="6">
    <source>
        <dbReference type="ARBA" id="ARBA00022840"/>
    </source>
</evidence>
<evidence type="ECO:0000256" key="8">
    <source>
        <dbReference type="ARBA" id="ARBA00023136"/>
    </source>
</evidence>
<dbReference type="PANTHER" id="PTHR43394">
    <property type="entry name" value="ATP-DEPENDENT PERMEASE MDL1, MITOCHONDRIAL"/>
    <property type="match status" value="1"/>
</dbReference>
<feature type="transmembrane region" description="Helical" evidence="9">
    <location>
        <begin position="12"/>
        <end position="34"/>
    </location>
</feature>
<dbReference type="Proteomes" id="UP000199599">
    <property type="component" value="Unassembled WGS sequence"/>
</dbReference>
<dbReference type="SUPFAM" id="SSF90123">
    <property type="entry name" value="ABC transporter transmembrane region"/>
    <property type="match status" value="1"/>
</dbReference>
<evidence type="ECO:0000256" key="3">
    <source>
        <dbReference type="ARBA" id="ARBA00022475"/>
    </source>
</evidence>
<dbReference type="GO" id="GO:0016887">
    <property type="term" value="F:ATP hydrolysis activity"/>
    <property type="evidence" value="ECO:0007669"/>
    <property type="project" value="InterPro"/>
</dbReference>
<keyword evidence="8 9" id="KW-0472">Membrane</keyword>
<dbReference type="STRING" id="1505723.SAMN04487792_0180"/>
<evidence type="ECO:0000259" key="10">
    <source>
        <dbReference type="PROSITE" id="PS50893"/>
    </source>
</evidence>
<keyword evidence="7 9" id="KW-1133">Transmembrane helix</keyword>
<evidence type="ECO:0000256" key="7">
    <source>
        <dbReference type="ARBA" id="ARBA00022989"/>
    </source>
</evidence>
<feature type="domain" description="ABC transmembrane type-1" evidence="11">
    <location>
        <begin position="15"/>
        <end position="296"/>
    </location>
</feature>
<dbReference type="Gene3D" id="1.20.1560.10">
    <property type="entry name" value="ABC transporter type 1, transmembrane domain"/>
    <property type="match status" value="1"/>
</dbReference>
<dbReference type="InterPro" id="IPR003593">
    <property type="entry name" value="AAA+_ATPase"/>
</dbReference>
<accession>A0A1I1R6P5</accession>
<dbReference type="SMART" id="SM00382">
    <property type="entry name" value="AAA"/>
    <property type="match status" value="1"/>
</dbReference>
<dbReference type="PROSITE" id="PS00211">
    <property type="entry name" value="ABC_TRANSPORTER_1"/>
    <property type="match status" value="1"/>
</dbReference>
<sequence>MNKKIKLYAISWQFILGLILGIFGTFIEVLIPLIVRQFIDGKTHISAHINFRLVAVIVLTIIFSAIISAFCQYLISVAGNLKIAEVRMEIEQKLLTLPMSFFTNQKSGQLSSHLINDAEVVQDFMTSSIPATINSLIAVLGSFIVLFHLDWQLTVFIVLSFSLIILIAYPIGKISEKLSLTTQNKLSELSGQSTENIYNIRSIKLNNAYRPVLLNFKQVVVELFKVSNKTDRIFSIVGPIQTVFTLGIILLIIIYGGIRVQQASLSIGTLVSFLIYLFQVIEPINMLGNFYTSYKQAKGATLELNNILNTPGEKSVYQVNSQILFAKNSCLTLKNASFSYQKEPVLQNISLSFNSGQKIAIVGPSGAGKTTIINLLTRLYELNKGQLLLNSVSATNYDLNTWRNLFAVVTQENTIISGSIYLNLTFGLTAIPEESDIWAALDKANLLEDVQKMPNGLQTLVGEQGIGLSGGQRQRLQIARAYLRQANFLILDEATSNLDPNSEKIITNTLNELLANHQTTLIVIAHRLSTIVDSDKIYFLDNHQITGSGTHQELMQLVPKYKQFVNEELLAVEK</sequence>
<dbReference type="SUPFAM" id="SSF52540">
    <property type="entry name" value="P-loop containing nucleoside triphosphate hydrolases"/>
    <property type="match status" value="1"/>
</dbReference>
<keyword evidence="2" id="KW-0813">Transport</keyword>
<keyword evidence="3" id="KW-1003">Cell membrane</keyword>
<keyword evidence="6 12" id="KW-0067">ATP-binding</keyword>